<protein>
    <submittedName>
        <fullName evidence="7">RNA polymerase subunit sigma-70</fullName>
    </submittedName>
</protein>
<dbReference type="CDD" id="cd06171">
    <property type="entry name" value="Sigma70_r4"/>
    <property type="match status" value="1"/>
</dbReference>
<keyword evidence="4" id="KW-0804">Transcription</keyword>
<dbReference type="PANTHER" id="PTHR43133:SF46">
    <property type="entry name" value="RNA POLYMERASE SIGMA-70 FACTOR ECF SUBFAMILY"/>
    <property type="match status" value="1"/>
</dbReference>
<dbReference type="Pfam" id="PF08281">
    <property type="entry name" value="Sigma70_r4_2"/>
    <property type="match status" value="1"/>
</dbReference>
<keyword evidence="8" id="KW-1185">Reference proteome</keyword>
<dbReference type="InterPro" id="IPR007627">
    <property type="entry name" value="RNA_pol_sigma70_r2"/>
</dbReference>
<dbReference type="GO" id="GO:0006352">
    <property type="term" value="P:DNA-templated transcription initiation"/>
    <property type="evidence" value="ECO:0007669"/>
    <property type="project" value="InterPro"/>
</dbReference>
<evidence type="ECO:0000259" key="5">
    <source>
        <dbReference type="Pfam" id="PF04542"/>
    </source>
</evidence>
<dbReference type="InterPro" id="IPR036388">
    <property type="entry name" value="WH-like_DNA-bd_sf"/>
</dbReference>
<comment type="similarity">
    <text evidence="1">Belongs to the sigma-70 factor family. ECF subfamily.</text>
</comment>
<dbReference type="Proteomes" id="UP000095552">
    <property type="component" value="Unassembled WGS sequence"/>
</dbReference>
<dbReference type="GO" id="GO:0003677">
    <property type="term" value="F:DNA binding"/>
    <property type="evidence" value="ECO:0007669"/>
    <property type="project" value="InterPro"/>
</dbReference>
<feature type="domain" description="RNA polymerase sigma factor 70 region 4 type 2" evidence="6">
    <location>
        <begin position="122"/>
        <end position="173"/>
    </location>
</feature>
<dbReference type="OrthoDB" id="941544at2"/>
<evidence type="ECO:0000259" key="6">
    <source>
        <dbReference type="Pfam" id="PF08281"/>
    </source>
</evidence>
<evidence type="ECO:0000313" key="7">
    <source>
        <dbReference type="EMBL" id="OEK05490.1"/>
    </source>
</evidence>
<organism evidence="7 8">
    <name type="scientific">Roseivirga misakiensis</name>
    <dbReference type="NCBI Taxonomy" id="1563681"/>
    <lineage>
        <taxon>Bacteria</taxon>
        <taxon>Pseudomonadati</taxon>
        <taxon>Bacteroidota</taxon>
        <taxon>Cytophagia</taxon>
        <taxon>Cytophagales</taxon>
        <taxon>Roseivirgaceae</taxon>
        <taxon>Roseivirga</taxon>
    </lineage>
</organism>
<reference evidence="7 8" key="1">
    <citation type="submission" date="2016-08" db="EMBL/GenBank/DDBJ databases">
        <title>Draft genome of Fabibacter sp. strain SK-8.</title>
        <authorList>
            <person name="Wong S.-K."/>
            <person name="Hamasaki K."/>
            <person name="Yoshizawa S."/>
        </authorList>
    </citation>
    <scope>NUCLEOTIDE SEQUENCE [LARGE SCALE GENOMIC DNA]</scope>
    <source>
        <strain evidence="7 8">SK-8</strain>
    </source>
</reference>
<dbReference type="NCBIfam" id="TIGR02937">
    <property type="entry name" value="sigma70-ECF"/>
    <property type="match status" value="1"/>
</dbReference>
<dbReference type="Gene3D" id="1.10.10.10">
    <property type="entry name" value="Winged helix-like DNA-binding domain superfamily/Winged helix DNA-binding domain"/>
    <property type="match status" value="1"/>
</dbReference>
<dbReference type="RefSeq" id="WP_069836994.1">
    <property type="nucleotide sequence ID" value="NZ_MDGQ01000005.1"/>
</dbReference>
<dbReference type="SUPFAM" id="SSF88659">
    <property type="entry name" value="Sigma3 and sigma4 domains of RNA polymerase sigma factors"/>
    <property type="match status" value="1"/>
</dbReference>
<dbReference type="PANTHER" id="PTHR43133">
    <property type="entry name" value="RNA POLYMERASE ECF-TYPE SIGMA FACTO"/>
    <property type="match status" value="1"/>
</dbReference>
<comment type="caution">
    <text evidence="7">The sequence shown here is derived from an EMBL/GenBank/DDBJ whole genome shotgun (WGS) entry which is preliminary data.</text>
</comment>
<dbReference type="STRING" id="1563681.BFP71_07750"/>
<keyword evidence="3" id="KW-0731">Sigma factor</keyword>
<accession>A0A1E5T296</accession>
<dbReference type="InterPro" id="IPR013249">
    <property type="entry name" value="RNA_pol_sigma70_r4_t2"/>
</dbReference>
<dbReference type="AlphaFoldDB" id="A0A1E5T296"/>
<evidence type="ECO:0000256" key="4">
    <source>
        <dbReference type="ARBA" id="ARBA00023163"/>
    </source>
</evidence>
<proteinExistence type="inferred from homology"/>
<dbReference type="EMBL" id="MDGQ01000005">
    <property type="protein sequence ID" value="OEK05490.1"/>
    <property type="molecule type" value="Genomic_DNA"/>
</dbReference>
<dbReference type="GO" id="GO:0016987">
    <property type="term" value="F:sigma factor activity"/>
    <property type="evidence" value="ECO:0007669"/>
    <property type="project" value="UniProtKB-KW"/>
</dbReference>
<dbReference type="InterPro" id="IPR039425">
    <property type="entry name" value="RNA_pol_sigma-70-like"/>
</dbReference>
<dbReference type="Pfam" id="PF04542">
    <property type="entry name" value="Sigma70_r2"/>
    <property type="match status" value="1"/>
</dbReference>
<dbReference type="InterPro" id="IPR013325">
    <property type="entry name" value="RNA_pol_sigma_r2"/>
</dbReference>
<name>A0A1E5T296_9BACT</name>
<evidence type="ECO:0000313" key="8">
    <source>
        <dbReference type="Proteomes" id="UP000095552"/>
    </source>
</evidence>
<sequence>MLQIKRSKTEDKLLEGCRKGDRKAQRDLYEKYSPLMFAVCRRYINDSAEAEDVLVCGFTKVFAKISQFKSEGSFEGWIRRIMVNEALSYIRKNKSMYMEVEIEKADREPDYSQIQDRLEVEDLQKLIDRLPSGYKTVFNLYAIEGFSHKEIAKKLGVSENTSKSQLSRARVHLQKLLVEAEDFLNDKLMRHEG</sequence>
<dbReference type="Gene3D" id="1.10.1740.10">
    <property type="match status" value="1"/>
</dbReference>
<dbReference type="SUPFAM" id="SSF88946">
    <property type="entry name" value="Sigma2 domain of RNA polymerase sigma factors"/>
    <property type="match status" value="1"/>
</dbReference>
<keyword evidence="2" id="KW-0805">Transcription regulation</keyword>
<dbReference type="InterPro" id="IPR014284">
    <property type="entry name" value="RNA_pol_sigma-70_dom"/>
</dbReference>
<evidence type="ECO:0000256" key="2">
    <source>
        <dbReference type="ARBA" id="ARBA00023015"/>
    </source>
</evidence>
<evidence type="ECO:0000256" key="3">
    <source>
        <dbReference type="ARBA" id="ARBA00023082"/>
    </source>
</evidence>
<gene>
    <name evidence="7" type="ORF">BFP71_07750</name>
</gene>
<feature type="domain" description="RNA polymerase sigma-70 region 2" evidence="5">
    <location>
        <begin position="28"/>
        <end position="94"/>
    </location>
</feature>
<evidence type="ECO:0000256" key="1">
    <source>
        <dbReference type="ARBA" id="ARBA00010641"/>
    </source>
</evidence>
<dbReference type="InterPro" id="IPR013324">
    <property type="entry name" value="RNA_pol_sigma_r3/r4-like"/>
</dbReference>